<evidence type="ECO:0000313" key="3">
    <source>
        <dbReference type="Proteomes" id="UP000287969"/>
    </source>
</evidence>
<keyword evidence="3" id="KW-1185">Reference proteome</keyword>
<dbReference type="SUPFAM" id="SSF110857">
    <property type="entry name" value="Gamma-glutamyl cyclotransferase-like"/>
    <property type="match status" value="1"/>
</dbReference>
<protein>
    <submittedName>
        <fullName evidence="2">Gamma-glutamylcyclotransferase</fullName>
    </submittedName>
</protein>
<sequence length="145" mass="17598">MYEIKIFIYGTLIKNFRNYNKYLKSKVTSITVAYIYGKLYHLKIHNCPAIIDGKDKVYGQVIAFNDDAEYTLLKTIDNFEKYFFDRDKIIYERKPVDVYYLDNNNKERLSFYKLVNRDVLKSENAEYISSENWERYLKFQKNKML</sequence>
<dbReference type="CDD" id="cd06661">
    <property type="entry name" value="GGCT_like"/>
    <property type="match status" value="1"/>
</dbReference>
<gene>
    <name evidence="2" type="ORF">EQM13_05800</name>
</gene>
<keyword evidence="2" id="KW-0808">Transferase</keyword>
<dbReference type="GO" id="GO:0016740">
    <property type="term" value="F:transferase activity"/>
    <property type="evidence" value="ECO:0007669"/>
    <property type="project" value="UniProtKB-KW"/>
</dbReference>
<organism evidence="2 3">
    <name type="scientific">Acidilutibacter cellobiosedens</name>
    <dbReference type="NCBI Taxonomy" id="2507161"/>
    <lineage>
        <taxon>Bacteria</taxon>
        <taxon>Bacillati</taxon>
        <taxon>Bacillota</taxon>
        <taxon>Tissierellia</taxon>
        <taxon>Tissierellales</taxon>
        <taxon>Acidilutibacteraceae</taxon>
        <taxon>Acidilutibacter</taxon>
    </lineage>
</organism>
<dbReference type="AlphaFoldDB" id="A0A410QB75"/>
<dbReference type="InterPro" id="IPR009288">
    <property type="entry name" value="AIG2-like_dom"/>
</dbReference>
<proteinExistence type="predicted"/>
<dbReference type="InterPro" id="IPR013024">
    <property type="entry name" value="GGCT-like"/>
</dbReference>
<evidence type="ECO:0000313" key="2">
    <source>
        <dbReference type="EMBL" id="QAT61134.1"/>
    </source>
</evidence>
<reference evidence="3" key="1">
    <citation type="submission" date="2019-01" db="EMBL/GenBank/DDBJ databases">
        <title>Draft genomes of a novel of Sporanaerobacter strains.</title>
        <authorList>
            <person name="Ma S."/>
        </authorList>
    </citation>
    <scope>NUCLEOTIDE SEQUENCE [LARGE SCALE GENOMIC DNA]</scope>
    <source>
        <strain evidence="3">NJN-17</strain>
    </source>
</reference>
<name>A0A410QB75_9FIRM</name>
<dbReference type="EMBL" id="CP035282">
    <property type="protein sequence ID" value="QAT61134.1"/>
    <property type="molecule type" value="Genomic_DNA"/>
</dbReference>
<dbReference type="RefSeq" id="WP_071141350.1">
    <property type="nucleotide sequence ID" value="NZ_CP035282.1"/>
</dbReference>
<dbReference type="Pfam" id="PF06094">
    <property type="entry name" value="GGACT"/>
    <property type="match status" value="1"/>
</dbReference>
<dbReference type="Gene3D" id="3.10.490.10">
    <property type="entry name" value="Gamma-glutamyl cyclotransferase-like"/>
    <property type="match status" value="1"/>
</dbReference>
<dbReference type="OrthoDB" id="8538589at2"/>
<evidence type="ECO:0000259" key="1">
    <source>
        <dbReference type="Pfam" id="PF06094"/>
    </source>
</evidence>
<feature type="domain" description="Gamma-glutamylcyclotransferase AIG2-like" evidence="1">
    <location>
        <begin position="6"/>
        <end position="134"/>
    </location>
</feature>
<dbReference type="Proteomes" id="UP000287969">
    <property type="component" value="Chromosome"/>
</dbReference>
<dbReference type="InterPro" id="IPR036568">
    <property type="entry name" value="GGCT-like_sf"/>
</dbReference>
<dbReference type="KEGG" id="spoa:EQM13_05800"/>
<accession>A0A410QB75</accession>